<dbReference type="Gene3D" id="2.60.260.20">
    <property type="entry name" value="Urease metallochaperone UreE, N-terminal domain"/>
    <property type="match status" value="2"/>
</dbReference>
<dbReference type="InterPro" id="IPR036410">
    <property type="entry name" value="HSP_DnaJ_Cys-rich_dom_sf"/>
</dbReference>
<keyword evidence="3 12" id="KW-0479">Metal-binding</keyword>
<dbReference type="RefSeq" id="WP_025362952.1">
    <property type="nucleotide sequence ID" value="NZ_CP006681.1"/>
</dbReference>
<evidence type="ECO:0000256" key="8">
    <source>
        <dbReference type="ARBA" id="ARBA00023186"/>
    </source>
</evidence>
<feature type="repeat" description="CXXCXGXG motif" evidence="12">
    <location>
        <begin position="218"/>
        <end position="225"/>
    </location>
</feature>
<feature type="binding site" evidence="12">
    <location>
        <position position="218"/>
    </location>
    <ligand>
        <name>Zn(2+)</name>
        <dbReference type="ChEBI" id="CHEBI:29105"/>
        <label>1</label>
    </ligand>
</feature>
<feature type="repeat" description="CXXCXGXG motif" evidence="12">
    <location>
        <begin position="204"/>
        <end position="211"/>
    </location>
</feature>
<dbReference type="GO" id="GO:0042026">
    <property type="term" value="P:protein refolding"/>
    <property type="evidence" value="ECO:0007669"/>
    <property type="project" value="TreeGrafter"/>
</dbReference>
<comment type="subcellular location">
    <subcellularLocation>
        <location evidence="12">Cytoplasm</location>
    </subcellularLocation>
</comment>
<evidence type="ECO:0000256" key="12">
    <source>
        <dbReference type="HAMAP-Rule" id="MF_01152"/>
    </source>
</evidence>
<dbReference type="PANTHER" id="PTHR43096:SF48">
    <property type="entry name" value="CHAPERONE PROTEIN DNAJ"/>
    <property type="match status" value="1"/>
</dbReference>
<dbReference type="GO" id="GO:0005737">
    <property type="term" value="C:cytoplasm"/>
    <property type="evidence" value="ECO:0007669"/>
    <property type="project" value="UniProtKB-SubCell"/>
</dbReference>
<feature type="binding site" evidence="12">
    <location>
        <position position="207"/>
    </location>
    <ligand>
        <name>Zn(2+)</name>
        <dbReference type="ChEBI" id="CHEBI:29105"/>
        <label>2</label>
    </ligand>
</feature>
<dbReference type="InterPro" id="IPR001623">
    <property type="entry name" value="DnaJ_domain"/>
</dbReference>
<evidence type="ECO:0000256" key="6">
    <source>
        <dbReference type="ARBA" id="ARBA00022833"/>
    </source>
</evidence>
<dbReference type="CDD" id="cd06257">
    <property type="entry name" value="DnaJ"/>
    <property type="match status" value="1"/>
</dbReference>
<comment type="cofactor">
    <cofactor evidence="12">
        <name>Zn(2+)</name>
        <dbReference type="ChEBI" id="CHEBI:29105"/>
    </cofactor>
    <text evidence="12">Binds 2 Zn(2+) ions per monomer.</text>
</comment>
<feature type="domain" description="J" evidence="14">
    <location>
        <begin position="6"/>
        <end position="70"/>
    </location>
</feature>
<dbReference type="Pfam" id="PF00684">
    <property type="entry name" value="DnaJ_CXXCXGXG"/>
    <property type="match status" value="1"/>
</dbReference>
<keyword evidence="6 12" id="KW-0862">Zinc</keyword>
<dbReference type="Pfam" id="PF00226">
    <property type="entry name" value="DnaJ"/>
    <property type="match status" value="1"/>
</dbReference>
<dbReference type="GO" id="GO:0006260">
    <property type="term" value="P:DNA replication"/>
    <property type="evidence" value="ECO:0007669"/>
    <property type="project" value="UniProtKB-KW"/>
</dbReference>
<feature type="binding site" evidence="12">
    <location>
        <position position="178"/>
    </location>
    <ligand>
        <name>Zn(2+)</name>
        <dbReference type="ChEBI" id="CHEBI:29105"/>
        <label>2</label>
    </ligand>
</feature>
<feature type="binding site" evidence="12">
    <location>
        <position position="204"/>
    </location>
    <ligand>
        <name>Zn(2+)</name>
        <dbReference type="ChEBI" id="CHEBI:29105"/>
        <label>2</label>
    </ligand>
</feature>
<evidence type="ECO:0000256" key="5">
    <source>
        <dbReference type="ARBA" id="ARBA00022771"/>
    </source>
</evidence>
<dbReference type="HAMAP" id="MF_01152">
    <property type="entry name" value="DnaJ"/>
    <property type="match status" value="1"/>
</dbReference>
<dbReference type="HOGENOM" id="CLU_017633_0_7_14"/>
<comment type="function">
    <text evidence="9 12">Participates actively in the response to hyperosmotic and heat shock by preventing the aggregation of stress-denatured proteins and by disaggregating proteins, also in an autonomous, DnaK-independent fashion. Unfolded proteins bind initially to DnaJ; upon interaction with the DnaJ-bound protein, DnaK hydrolyzes its bound ATP, resulting in the formation of a stable complex. GrpE releases ADP from DnaK; ATP binding to DnaK triggers the release of the substrate protein, thus completing the reaction cycle. Several rounds of ATP-dependent interactions between DnaJ, DnaK and GrpE are required for fully efficient folding. Also involved, together with DnaK and GrpE, in the DNA replication of plasmids through activation of initiation proteins.</text>
</comment>
<dbReference type="Gene3D" id="2.10.230.10">
    <property type="entry name" value="Heat shock protein DnaJ, cysteine-rich domain"/>
    <property type="match status" value="1"/>
</dbReference>
<dbReference type="GO" id="GO:0051082">
    <property type="term" value="F:unfolded protein binding"/>
    <property type="evidence" value="ECO:0007669"/>
    <property type="project" value="UniProtKB-UniRule"/>
</dbReference>
<proteinExistence type="inferred from homology"/>
<evidence type="ECO:0000256" key="2">
    <source>
        <dbReference type="ARBA" id="ARBA00022705"/>
    </source>
</evidence>
<feature type="repeat" description="CXXCXGXG motif" evidence="12">
    <location>
        <begin position="161"/>
        <end position="168"/>
    </location>
</feature>
<evidence type="ECO:0000256" key="9">
    <source>
        <dbReference type="ARBA" id="ARBA00053423"/>
    </source>
</evidence>
<feature type="binding site" evidence="12">
    <location>
        <position position="221"/>
    </location>
    <ligand>
        <name>Zn(2+)</name>
        <dbReference type="ChEBI" id="CHEBI:29105"/>
        <label>1</label>
    </ligand>
</feature>
<dbReference type="PROSITE" id="PS50076">
    <property type="entry name" value="DNAJ_2"/>
    <property type="match status" value="1"/>
</dbReference>
<reference evidence="16 17" key="1">
    <citation type="journal article" date="2014" name="Genome Biol. Evol.">
        <title>Molecular evolution of the substrate utilization strategies and putative virulence factors in mosquito-associated Spiroplasma species.</title>
        <authorList>
            <person name="Chang T.H."/>
            <person name="Lo W.S."/>
            <person name="Ku C."/>
            <person name="Chen L.L."/>
            <person name="Kuo C.H."/>
        </authorList>
    </citation>
    <scope>NUCLEOTIDE SEQUENCE [LARGE SCALE GENOMIC DNA]</scope>
    <source>
        <strain evidence="16">AES-1</strain>
    </source>
</reference>
<name>W6A6K7_9MOLU</name>
<evidence type="ECO:0000256" key="10">
    <source>
        <dbReference type="ARBA" id="ARBA00061004"/>
    </source>
</evidence>
<evidence type="ECO:0000259" key="14">
    <source>
        <dbReference type="PROSITE" id="PS50076"/>
    </source>
</evidence>
<dbReference type="CDD" id="cd10719">
    <property type="entry name" value="DnaJ_zf"/>
    <property type="match status" value="1"/>
</dbReference>
<dbReference type="CDD" id="cd10747">
    <property type="entry name" value="DnaJ_C"/>
    <property type="match status" value="1"/>
</dbReference>
<evidence type="ECO:0000256" key="7">
    <source>
        <dbReference type="ARBA" id="ARBA00023016"/>
    </source>
</evidence>
<keyword evidence="2 12" id="KW-0235">DNA replication</keyword>
<organism evidence="16 17">
    <name type="scientific">Spiroplasma culicicola AES-1</name>
    <dbReference type="NCBI Taxonomy" id="1276246"/>
    <lineage>
        <taxon>Bacteria</taxon>
        <taxon>Bacillati</taxon>
        <taxon>Mycoplasmatota</taxon>
        <taxon>Mollicutes</taxon>
        <taxon>Entomoplasmatales</taxon>
        <taxon>Spiroplasmataceae</taxon>
        <taxon>Spiroplasma</taxon>
    </lineage>
</organism>
<dbReference type="SUPFAM" id="SSF46565">
    <property type="entry name" value="Chaperone J-domain"/>
    <property type="match status" value="1"/>
</dbReference>
<dbReference type="PRINTS" id="PR00625">
    <property type="entry name" value="JDOMAIN"/>
</dbReference>
<keyword evidence="17" id="KW-1185">Reference proteome</keyword>
<dbReference type="SUPFAM" id="SSF57938">
    <property type="entry name" value="DnaJ/Hsp40 cysteine-rich domain"/>
    <property type="match status" value="1"/>
</dbReference>
<dbReference type="GO" id="GO:0009408">
    <property type="term" value="P:response to heat"/>
    <property type="evidence" value="ECO:0007669"/>
    <property type="project" value="InterPro"/>
</dbReference>
<keyword evidence="7 12" id="KW-0346">Stress response</keyword>
<dbReference type="OrthoDB" id="9779889at2"/>
<dbReference type="KEGG" id="scq:SCULI_v1c03720"/>
<sequence>MANKRDYYEVLGVSKSATEDEIKKAYRKLAKKYHPDVNKEHDAEEKFKEATEAAEVLLDANKRATYDQFGHDGLKGMGQGFGQGFGGFEDFFSNMGGGSDFFSDIFSNFFGGGARSSSGFSRNSSRGPSRGKDIVIDLNLSLKELMFGIDKEVDLKLIAKCEECDGHGAVDPKDVTTCDVCNGIGVVTVLQDMGIAKFQTQQPCPKCKGNGKVNKNPCKPCKGDGVKLKNETIVLPIPKGLSPGQQIVLRNAGNYGANGGERGHIYANIHLKASKKISIINQYDIKTTIDVSYLDALLHNDLTVDTLDGQVSVKLPKHIKNGEQVILKHHGLYSGVKSSKRGDMILIINLVIPDKISDKEKAAFELLEKDSDFKVQNEIKE</sequence>
<keyword evidence="1 12" id="KW-0963">Cytoplasm</keyword>
<dbReference type="FunFam" id="2.10.230.10:FF:000002">
    <property type="entry name" value="Molecular chaperone DnaJ"/>
    <property type="match status" value="1"/>
</dbReference>
<feature type="binding site" evidence="12">
    <location>
        <position position="164"/>
    </location>
    <ligand>
        <name>Zn(2+)</name>
        <dbReference type="ChEBI" id="CHEBI:29105"/>
        <label>1</label>
    </ligand>
</feature>
<keyword evidence="5 12" id="KW-0863">Zinc-finger</keyword>
<evidence type="ECO:0000256" key="13">
    <source>
        <dbReference type="PROSITE-ProRule" id="PRU00546"/>
    </source>
</evidence>
<dbReference type="InterPro" id="IPR002939">
    <property type="entry name" value="DnaJ_C"/>
</dbReference>
<evidence type="ECO:0000256" key="4">
    <source>
        <dbReference type="ARBA" id="ARBA00022737"/>
    </source>
</evidence>
<dbReference type="SUPFAM" id="SSF49493">
    <property type="entry name" value="HSP40/DnaJ peptide-binding domain"/>
    <property type="match status" value="2"/>
</dbReference>
<dbReference type="InterPro" id="IPR012724">
    <property type="entry name" value="DnaJ"/>
</dbReference>
<dbReference type="InterPro" id="IPR036869">
    <property type="entry name" value="J_dom_sf"/>
</dbReference>
<keyword evidence="8 12" id="KW-0143">Chaperone</keyword>
<evidence type="ECO:0000313" key="17">
    <source>
        <dbReference type="Proteomes" id="UP000019267"/>
    </source>
</evidence>
<feature type="domain" description="CR-type" evidence="15">
    <location>
        <begin position="148"/>
        <end position="230"/>
    </location>
</feature>
<protein>
    <recommendedName>
        <fullName evidence="11 12">Chaperone protein DnaJ</fullName>
    </recommendedName>
</protein>
<evidence type="ECO:0000313" key="16">
    <source>
        <dbReference type="EMBL" id="AHI52713.1"/>
    </source>
</evidence>
<evidence type="ECO:0000256" key="3">
    <source>
        <dbReference type="ARBA" id="ARBA00022723"/>
    </source>
</evidence>
<dbReference type="PROSITE" id="PS51188">
    <property type="entry name" value="ZF_CR"/>
    <property type="match status" value="1"/>
</dbReference>
<comment type="subunit">
    <text evidence="12">Homodimer.</text>
</comment>
<dbReference type="PATRIC" id="fig|1276246.3.peg.371"/>
<dbReference type="Gene3D" id="1.10.287.110">
    <property type="entry name" value="DnaJ domain"/>
    <property type="match status" value="1"/>
</dbReference>
<dbReference type="AlphaFoldDB" id="W6A6K7"/>
<evidence type="ECO:0000259" key="15">
    <source>
        <dbReference type="PROSITE" id="PS51188"/>
    </source>
</evidence>
<dbReference type="GO" id="GO:0031072">
    <property type="term" value="F:heat shock protein binding"/>
    <property type="evidence" value="ECO:0007669"/>
    <property type="project" value="InterPro"/>
</dbReference>
<gene>
    <name evidence="12 16" type="primary">dnaJ</name>
    <name evidence="16" type="ORF">SCULI_v1c03720</name>
</gene>
<keyword evidence="4 12" id="KW-0677">Repeat</keyword>
<comment type="similarity">
    <text evidence="10 12">Belongs to the DnaJ family.</text>
</comment>
<comment type="domain">
    <text evidence="12">The J domain is necessary and sufficient to stimulate DnaK ATPase activity. Zinc center 1 plays an important role in the autonomous, DnaK-independent chaperone activity of DnaJ. Zinc center 2 is essential for interaction with DnaK and for DnaJ activity.</text>
</comment>
<feature type="binding site" evidence="12">
    <location>
        <position position="161"/>
    </location>
    <ligand>
        <name>Zn(2+)</name>
        <dbReference type="ChEBI" id="CHEBI:29105"/>
        <label>1</label>
    </ligand>
</feature>
<dbReference type="SMART" id="SM00271">
    <property type="entry name" value="DnaJ"/>
    <property type="match status" value="1"/>
</dbReference>
<dbReference type="Pfam" id="PF01556">
    <property type="entry name" value="DnaJ_C"/>
    <property type="match status" value="1"/>
</dbReference>
<dbReference type="InterPro" id="IPR001305">
    <property type="entry name" value="HSP_DnaJ_Cys-rich_dom"/>
</dbReference>
<feature type="repeat" description="CXXCXGXG motif" evidence="12">
    <location>
        <begin position="178"/>
        <end position="185"/>
    </location>
</feature>
<evidence type="ECO:0000256" key="1">
    <source>
        <dbReference type="ARBA" id="ARBA00022490"/>
    </source>
</evidence>
<accession>W6A6K7</accession>
<evidence type="ECO:0000256" key="11">
    <source>
        <dbReference type="ARBA" id="ARBA00067609"/>
    </source>
</evidence>
<dbReference type="EMBL" id="CP006681">
    <property type="protein sequence ID" value="AHI52713.1"/>
    <property type="molecule type" value="Genomic_DNA"/>
</dbReference>
<feature type="binding site" evidence="12">
    <location>
        <position position="181"/>
    </location>
    <ligand>
        <name>Zn(2+)</name>
        <dbReference type="ChEBI" id="CHEBI:29105"/>
        <label>2</label>
    </ligand>
</feature>
<dbReference type="FunFam" id="1.10.287.110:FF:000034">
    <property type="entry name" value="Chaperone protein DnaJ"/>
    <property type="match status" value="1"/>
</dbReference>
<dbReference type="Proteomes" id="UP000019267">
    <property type="component" value="Chromosome"/>
</dbReference>
<dbReference type="GO" id="GO:0005524">
    <property type="term" value="F:ATP binding"/>
    <property type="evidence" value="ECO:0007669"/>
    <property type="project" value="InterPro"/>
</dbReference>
<dbReference type="GO" id="GO:0008270">
    <property type="term" value="F:zinc ion binding"/>
    <property type="evidence" value="ECO:0007669"/>
    <property type="project" value="UniProtKB-UniRule"/>
</dbReference>
<dbReference type="eggNOG" id="COG0484">
    <property type="taxonomic scope" value="Bacteria"/>
</dbReference>
<dbReference type="STRING" id="1276246.SCULI_v1c03720"/>
<feature type="zinc finger region" description="CR-type" evidence="13">
    <location>
        <begin position="148"/>
        <end position="230"/>
    </location>
</feature>
<dbReference type="PANTHER" id="PTHR43096">
    <property type="entry name" value="DNAJ HOMOLOG 1, MITOCHONDRIAL-RELATED"/>
    <property type="match status" value="1"/>
</dbReference>
<dbReference type="InterPro" id="IPR008971">
    <property type="entry name" value="HSP40/DnaJ_pept-bd"/>
</dbReference>